<evidence type="ECO:0000313" key="2">
    <source>
        <dbReference type="Proteomes" id="UP000295238"/>
    </source>
</evidence>
<accession>A0A4R5U703</accession>
<evidence type="ECO:0000313" key="1">
    <source>
        <dbReference type="EMBL" id="TDK29813.1"/>
    </source>
</evidence>
<keyword evidence="2" id="KW-1185">Reference proteome</keyword>
<dbReference type="AlphaFoldDB" id="A0A4R5U703"/>
<dbReference type="EMBL" id="SMTL01000009">
    <property type="protein sequence ID" value="TDK29813.1"/>
    <property type="molecule type" value="Genomic_DNA"/>
</dbReference>
<protein>
    <submittedName>
        <fullName evidence="1">Uncharacterized protein</fullName>
    </submittedName>
</protein>
<reference evidence="1 2" key="1">
    <citation type="submission" date="2019-03" db="EMBL/GenBank/DDBJ databases">
        <title>Rhizobium sp. nov., an bacterium isolated from biocrust in Mu Us Desert.</title>
        <authorList>
            <person name="Lixiong L."/>
        </authorList>
    </citation>
    <scope>NUCLEOTIDE SEQUENCE [LARGE SCALE GENOMIC DNA]</scope>
    <source>
        <strain evidence="1 2">SPY-1</strain>
    </source>
</reference>
<comment type="caution">
    <text evidence="1">The sequence shown here is derived from an EMBL/GenBank/DDBJ whole genome shotgun (WGS) entry which is preliminary data.</text>
</comment>
<proteinExistence type="predicted"/>
<organism evidence="1 2">
    <name type="scientific">Rhizobium deserti</name>
    <dbReference type="NCBI Taxonomy" id="2547961"/>
    <lineage>
        <taxon>Bacteria</taxon>
        <taxon>Pseudomonadati</taxon>
        <taxon>Pseudomonadota</taxon>
        <taxon>Alphaproteobacteria</taxon>
        <taxon>Hyphomicrobiales</taxon>
        <taxon>Rhizobiaceae</taxon>
        <taxon>Rhizobium/Agrobacterium group</taxon>
        <taxon>Rhizobium</taxon>
    </lineage>
</organism>
<gene>
    <name evidence="1" type="ORF">E2F50_21665</name>
</gene>
<name>A0A4R5U703_9HYPH</name>
<sequence>MTEFRLNESRFYIDPRHPYPAYTIDEILVRIISEGLNTLEITPRDIDEWDHPSAFFVSILPPSWYRPARHYGISTCCYLLQEGTQPIELAQLFSRMQPKLNCRVSRIMFPADKAVSVAELDQTLKLTEAGFPQFLAPEKMSGEMQIHDLHRTVTRDDPDAIEYYTEAGQHIRHVIHEIYHDAMFQDVNVYGDMAASGFPIGFAVQRPRGTEGFALFPSFSLESVAEDAWDVYLVEDDHDQVAAIQERLEDYFKEQKSVRVKTKFPLPVSKYRLSRQSAEKLEFEEPYAVYDAADFARVFSKA</sequence>
<dbReference type="RefSeq" id="WP_133318278.1">
    <property type="nucleotide sequence ID" value="NZ_SMTL01000009.1"/>
</dbReference>
<dbReference type="Proteomes" id="UP000295238">
    <property type="component" value="Unassembled WGS sequence"/>
</dbReference>